<dbReference type="EMBL" id="NCVQ01000010">
    <property type="protein sequence ID" value="PWZ05767.1"/>
    <property type="molecule type" value="Genomic_DNA"/>
</dbReference>
<evidence type="ECO:0000313" key="2">
    <source>
        <dbReference type="EMBL" id="PWZ05767.1"/>
    </source>
</evidence>
<protein>
    <submittedName>
        <fullName evidence="2">Uncharacterized protein</fullName>
    </submittedName>
</protein>
<comment type="caution">
    <text evidence="2">The sequence shown here is derived from an EMBL/GenBank/DDBJ whole genome shotgun (WGS) entry which is preliminary data.</text>
</comment>
<accession>A0A3L6DCF3</accession>
<feature type="region of interest" description="Disordered" evidence="1">
    <location>
        <begin position="89"/>
        <end position="137"/>
    </location>
</feature>
<dbReference type="AlphaFoldDB" id="A0A3L6DCF3"/>
<organism evidence="2 3">
    <name type="scientific">Zea mays</name>
    <name type="common">Maize</name>
    <dbReference type="NCBI Taxonomy" id="4577"/>
    <lineage>
        <taxon>Eukaryota</taxon>
        <taxon>Viridiplantae</taxon>
        <taxon>Streptophyta</taxon>
        <taxon>Embryophyta</taxon>
        <taxon>Tracheophyta</taxon>
        <taxon>Spermatophyta</taxon>
        <taxon>Magnoliopsida</taxon>
        <taxon>Liliopsida</taxon>
        <taxon>Poales</taxon>
        <taxon>Poaceae</taxon>
        <taxon>PACMAD clade</taxon>
        <taxon>Panicoideae</taxon>
        <taxon>Andropogonodae</taxon>
        <taxon>Andropogoneae</taxon>
        <taxon>Tripsacinae</taxon>
        <taxon>Zea</taxon>
    </lineage>
</organism>
<gene>
    <name evidence="2" type="ORF">Zm00014a_013864</name>
</gene>
<dbReference type="Proteomes" id="UP000251960">
    <property type="component" value="Chromosome 9"/>
</dbReference>
<proteinExistence type="predicted"/>
<reference evidence="2 3" key="1">
    <citation type="journal article" date="2018" name="Nat. Genet.">
        <title>Extensive intraspecific gene order and gene structural variations between Mo17 and other maize genomes.</title>
        <authorList>
            <person name="Sun S."/>
            <person name="Zhou Y."/>
            <person name="Chen J."/>
            <person name="Shi J."/>
            <person name="Zhao H."/>
            <person name="Zhao H."/>
            <person name="Song W."/>
            <person name="Zhang M."/>
            <person name="Cui Y."/>
            <person name="Dong X."/>
            <person name="Liu H."/>
            <person name="Ma X."/>
            <person name="Jiao Y."/>
            <person name="Wang B."/>
            <person name="Wei X."/>
            <person name="Stein J.C."/>
            <person name="Glaubitz J.C."/>
            <person name="Lu F."/>
            <person name="Yu G."/>
            <person name="Liang C."/>
            <person name="Fengler K."/>
            <person name="Li B."/>
            <person name="Rafalski A."/>
            <person name="Schnable P.S."/>
            <person name="Ware D.H."/>
            <person name="Buckler E.S."/>
            <person name="Lai J."/>
        </authorList>
    </citation>
    <scope>NUCLEOTIDE SEQUENCE [LARGE SCALE GENOMIC DNA]</scope>
    <source>
        <strain evidence="3">cv. Missouri 17</strain>
        <tissue evidence="2">Seedling</tissue>
    </source>
</reference>
<evidence type="ECO:0000313" key="3">
    <source>
        <dbReference type="Proteomes" id="UP000251960"/>
    </source>
</evidence>
<feature type="compositionally biased region" description="Basic and acidic residues" evidence="1">
    <location>
        <begin position="124"/>
        <end position="137"/>
    </location>
</feature>
<sequence>MRPPEAEEDADDEEEMAYMNISALTLETGLCCPGMSGGLKLNAQRVLSSPAAVVRAQQRGNPCPTSAMVDVDLELGDERRALPPRIHPYKEIQPSMDPAFVDPALHGSAGMASFAPHRRPGSRNHRERERERGRGRR</sequence>
<evidence type="ECO:0000256" key="1">
    <source>
        <dbReference type="SAM" id="MobiDB-lite"/>
    </source>
</evidence>
<name>A0A3L6DCF3_MAIZE</name>